<dbReference type="OrthoDB" id="427096at2759"/>
<dbReference type="EC" id="2.4.1.214" evidence="2"/>
<dbReference type="GO" id="GO:0018392">
    <property type="term" value="F:glycoprotein 3-alpha-L-fucosyltransferase activity"/>
    <property type="evidence" value="ECO:0007669"/>
    <property type="project" value="UniProtKB-EC"/>
</dbReference>
<dbReference type="AlphaFoldDB" id="A0A9W9ZVS0"/>
<protein>
    <submittedName>
        <fullName evidence="2">Alpha-(1,3)-fucosyltransferase 7</fullName>
        <ecNumber evidence="2">2.4.1.214</ecNumber>
    </submittedName>
</protein>
<dbReference type="GO" id="GO:0016020">
    <property type="term" value="C:membrane"/>
    <property type="evidence" value="ECO:0007669"/>
    <property type="project" value="InterPro"/>
</dbReference>
<keyword evidence="2" id="KW-0328">Glycosyltransferase</keyword>
<dbReference type="SUPFAM" id="SSF53756">
    <property type="entry name" value="UDP-Glycosyltransferase/glycogen phosphorylase"/>
    <property type="match status" value="1"/>
</dbReference>
<dbReference type="EMBL" id="MU825873">
    <property type="protein sequence ID" value="KAJ7387848.1"/>
    <property type="molecule type" value="Genomic_DNA"/>
</dbReference>
<dbReference type="Pfam" id="PF17039">
    <property type="entry name" value="Glyco_tran_10_N"/>
    <property type="match status" value="1"/>
</dbReference>
<feature type="domain" description="Fucosyltransferase N-terminal" evidence="1">
    <location>
        <begin position="19"/>
        <end position="117"/>
    </location>
</feature>
<sequence>MKNAQRTIVNRTSQNDTKSWLIVYWSTFFGRRLNLHERWKKGECPVPCEITSNQSRASEADGLVIHARDPIGRPPVESVPWILQIRENPIYTPVLKDAKFMSKFNFLKSYRLDSDFPDPSVKLPNLTPPTPFKNKGGFIMAALSNCEPVRTEYMRQLMKFVQV</sequence>
<name>A0A9W9ZVS0_9CNID</name>
<dbReference type="InterPro" id="IPR001503">
    <property type="entry name" value="Glyco_trans_10"/>
</dbReference>
<proteinExistence type="predicted"/>
<accession>A0A9W9ZVS0</accession>
<reference evidence="2" key="1">
    <citation type="submission" date="2023-01" db="EMBL/GenBank/DDBJ databases">
        <title>Genome assembly of the deep-sea coral Lophelia pertusa.</title>
        <authorList>
            <person name="Herrera S."/>
            <person name="Cordes E."/>
        </authorList>
    </citation>
    <scope>NUCLEOTIDE SEQUENCE</scope>
    <source>
        <strain evidence="2">USNM1676648</strain>
        <tissue evidence="2">Polyp</tissue>
    </source>
</reference>
<organism evidence="2 3">
    <name type="scientific">Desmophyllum pertusum</name>
    <dbReference type="NCBI Taxonomy" id="174260"/>
    <lineage>
        <taxon>Eukaryota</taxon>
        <taxon>Metazoa</taxon>
        <taxon>Cnidaria</taxon>
        <taxon>Anthozoa</taxon>
        <taxon>Hexacorallia</taxon>
        <taxon>Scleractinia</taxon>
        <taxon>Caryophylliina</taxon>
        <taxon>Caryophylliidae</taxon>
        <taxon>Desmophyllum</taxon>
    </lineage>
</organism>
<keyword evidence="3" id="KW-1185">Reference proteome</keyword>
<gene>
    <name evidence="2" type="primary">FUT7_1</name>
    <name evidence="2" type="ORF">OS493_001195</name>
</gene>
<dbReference type="InterPro" id="IPR031481">
    <property type="entry name" value="Glyco_tran_10_N"/>
</dbReference>
<evidence type="ECO:0000259" key="1">
    <source>
        <dbReference type="Pfam" id="PF17039"/>
    </source>
</evidence>
<evidence type="ECO:0000313" key="2">
    <source>
        <dbReference type="EMBL" id="KAJ7387848.1"/>
    </source>
</evidence>
<dbReference type="Proteomes" id="UP001163046">
    <property type="component" value="Unassembled WGS sequence"/>
</dbReference>
<comment type="caution">
    <text evidence="2">The sequence shown here is derived from an EMBL/GenBank/DDBJ whole genome shotgun (WGS) entry which is preliminary data.</text>
</comment>
<dbReference type="PANTHER" id="PTHR11929">
    <property type="entry name" value="ALPHA- 1,3 -FUCOSYLTRANSFERASE"/>
    <property type="match status" value="1"/>
</dbReference>
<evidence type="ECO:0000313" key="3">
    <source>
        <dbReference type="Proteomes" id="UP001163046"/>
    </source>
</evidence>
<keyword evidence="2" id="KW-0808">Transferase</keyword>
<dbReference type="PANTHER" id="PTHR11929:SF194">
    <property type="entry name" value="ALPHA-(1,3)-FUCOSYLTRANSFERASE 10"/>
    <property type="match status" value="1"/>
</dbReference>